<dbReference type="STRING" id="743788.S8DY28"/>
<organism evidence="3 4">
    <name type="scientific">Fomitopsis schrenkii</name>
    <name type="common">Brown rot fungus</name>
    <dbReference type="NCBI Taxonomy" id="2126942"/>
    <lineage>
        <taxon>Eukaryota</taxon>
        <taxon>Fungi</taxon>
        <taxon>Dikarya</taxon>
        <taxon>Basidiomycota</taxon>
        <taxon>Agaricomycotina</taxon>
        <taxon>Agaricomycetes</taxon>
        <taxon>Polyporales</taxon>
        <taxon>Fomitopsis</taxon>
    </lineage>
</organism>
<gene>
    <name evidence="3" type="ORF">FOMPIDRAFT_84437</name>
</gene>
<dbReference type="InterPro" id="IPR040976">
    <property type="entry name" value="Pkinase_fungal"/>
</dbReference>
<dbReference type="InterPro" id="IPR011009">
    <property type="entry name" value="Kinase-like_dom_sf"/>
</dbReference>
<feature type="domain" description="Fungal-type protein kinase" evidence="2">
    <location>
        <begin position="244"/>
        <end position="630"/>
    </location>
</feature>
<evidence type="ECO:0000259" key="2">
    <source>
        <dbReference type="Pfam" id="PF17667"/>
    </source>
</evidence>
<dbReference type="Proteomes" id="UP000015241">
    <property type="component" value="Unassembled WGS sequence"/>
</dbReference>
<dbReference type="AlphaFoldDB" id="S8DY28"/>
<dbReference type="PROSITE" id="PS00109">
    <property type="entry name" value="PROTEIN_KINASE_TYR"/>
    <property type="match status" value="1"/>
</dbReference>
<dbReference type="SUPFAM" id="SSF56112">
    <property type="entry name" value="Protein kinase-like (PK-like)"/>
    <property type="match status" value="1"/>
</dbReference>
<dbReference type="HOGENOM" id="CLU_006410_4_2_1"/>
<keyword evidence="4" id="KW-1185">Reference proteome</keyword>
<protein>
    <recommendedName>
        <fullName evidence="2">Fungal-type protein kinase domain-containing protein</fullName>
    </recommendedName>
</protein>
<feature type="compositionally biased region" description="Polar residues" evidence="1">
    <location>
        <begin position="811"/>
        <end position="820"/>
    </location>
</feature>
<feature type="compositionally biased region" description="Polar residues" evidence="1">
    <location>
        <begin position="841"/>
        <end position="856"/>
    </location>
</feature>
<evidence type="ECO:0000256" key="1">
    <source>
        <dbReference type="SAM" id="MobiDB-lite"/>
    </source>
</evidence>
<feature type="compositionally biased region" description="Pro residues" evidence="1">
    <location>
        <begin position="757"/>
        <end position="777"/>
    </location>
</feature>
<feature type="region of interest" description="Disordered" evidence="1">
    <location>
        <begin position="735"/>
        <end position="779"/>
    </location>
</feature>
<dbReference type="InterPro" id="IPR008266">
    <property type="entry name" value="Tyr_kinase_AS"/>
</dbReference>
<reference evidence="3 4" key="1">
    <citation type="journal article" date="2012" name="Science">
        <title>The Paleozoic origin of enzymatic lignin decomposition reconstructed from 31 fungal genomes.</title>
        <authorList>
            <person name="Floudas D."/>
            <person name="Binder M."/>
            <person name="Riley R."/>
            <person name="Barry K."/>
            <person name="Blanchette R.A."/>
            <person name="Henrissat B."/>
            <person name="Martinez A.T."/>
            <person name="Otillar R."/>
            <person name="Spatafora J.W."/>
            <person name="Yadav J.S."/>
            <person name="Aerts A."/>
            <person name="Benoit I."/>
            <person name="Boyd A."/>
            <person name="Carlson A."/>
            <person name="Copeland A."/>
            <person name="Coutinho P.M."/>
            <person name="de Vries R.P."/>
            <person name="Ferreira P."/>
            <person name="Findley K."/>
            <person name="Foster B."/>
            <person name="Gaskell J."/>
            <person name="Glotzer D."/>
            <person name="Gorecki P."/>
            <person name="Heitman J."/>
            <person name="Hesse C."/>
            <person name="Hori C."/>
            <person name="Igarashi K."/>
            <person name="Jurgens J.A."/>
            <person name="Kallen N."/>
            <person name="Kersten P."/>
            <person name="Kohler A."/>
            <person name="Kuees U."/>
            <person name="Kumar T.K.A."/>
            <person name="Kuo A."/>
            <person name="LaButti K."/>
            <person name="Larrondo L.F."/>
            <person name="Lindquist E."/>
            <person name="Ling A."/>
            <person name="Lombard V."/>
            <person name="Lucas S."/>
            <person name="Lundell T."/>
            <person name="Martin R."/>
            <person name="McLaughlin D.J."/>
            <person name="Morgenstern I."/>
            <person name="Morin E."/>
            <person name="Murat C."/>
            <person name="Nagy L.G."/>
            <person name="Nolan M."/>
            <person name="Ohm R.A."/>
            <person name="Patyshakuliyeva A."/>
            <person name="Rokas A."/>
            <person name="Ruiz-Duenas F.J."/>
            <person name="Sabat G."/>
            <person name="Salamov A."/>
            <person name="Samejima M."/>
            <person name="Schmutz J."/>
            <person name="Slot J.C."/>
            <person name="St John F."/>
            <person name="Stenlid J."/>
            <person name="Sun H."/>
            <person name="Sun S."/>
            <person name="Syed K."/>
            <person name="Tsang A."/>
            <person name="Wiebenga A."/>
            <person name="Young D."/>
            <person name="Pisabarro A."/>
            <person name="Eastwood D.C."/>
            <person name="Martin F."/>
            <person name="Cullen D."/>
            <person name="Grigoriev I.V."/>
            <person name="Hibbett D.S."/>
        </authorList>
    </citation>
    <scope>NUCLEOTIDE SEQUENCE</scope>
    <source>
        <strain evidence="4">FP-58527</strain>
    </source>
</reference>
<dbReference type="PANTHER" id="PTHR38248:SF2">
    <property type="entry name" value="FUNK1 11"/>
    <property type="match status" value="1"/>
</dbReference>
<dbReference type="EMBL" id="KE504175">
    <property type="protein sequence ID" value="EPS97537.1"/>
    <property type="molecule type" value="Genomic_DNA"/>
</dbReference>
<feature type="region of interest" description="Disordered" evidence="1">
    <location>
        <begin position="180"/>
        <end position="234"/>
    </location>
</feature>
<sequence>MQTSSSFESRKGPSQPQELRMEFASEMQGRIARTDVDTFMREFVPGTDLPEDTVVDALDSRKFSGTEAPIYGELLKAANSVFSKVTDDAGKPKFVAKDTHAFSDPFEKVDEGWNRAPDLTVYPGTEGAAAAYTLSPSDLSKHLKPFASDKHVQETNLVARTVWHWASLLFEVKCKGSDSPFNNPKPATASDKAKPAPAGETPPPVPFSRSPAIRPSSSDIFSPPPVPGTTSGSGATPIDVSVYANTRLQSTGAEKTLGQLTEHAYKVMRRGSRLCVFTVFVCRDFAWLLRWDRAGVIVSERFSLLEQTRVLPNFLYRFARMTDEQRGLDPTVTLASEEEAQLLHSTPNSGIETRWQKMAYVNTRQKGWPVYTITIPEDDFIPPSRLTSTKTDGRPEPSRGGTRRKLVVGKTHFSGESVTGRGTKCYLAYDVTDHRVVFCKEYWRADLPTSHAEGDVYVDLHQHGVECIPTPIAAGDARYGETSLFATRTQEFLPDDSDQPRLILYRLLLKKIAEPLERYSTSHQLVSILFHCVLAHKQAWTKAKILHRDISVNNILIYYYYVRGKMYWKALLVDWAFCKYAHELGLAIVQQTRSGTWHFMSAVLLFFPGHSEHAVWHDLESVIHVLHWMCLRFHATGLNDRDLWIRVWYMYTDAYRREDGISCGGRGKLEAMLKGTIPFDLQGGSVGQPKGMHSLLVALSYLYREHYAWLKAEAKLPTIDDAARLLEADAVQGAQEDPEVQPAEMVEPSGASEDCQEPPPPPPPPPPHSPSSKPPGPVLDYRHVEHAFRRVLRGPGDLTDDPKSVIDRFGQFTQLVSPLRTSVKRSSDGSSERKGKRNRASKATVSGTGTPQSSRLGSIGEQMGR</sequence>
<evidence type="ECO:0000313" key="4">
    <source>
        <dbReference type="Proteomes" id="UP000015241"/>
    </source>
</evidence>
<dbReference type="GO" id="GO:0004672">
    <property type="term" value="F:protein kinase activity"/>
    <property type="evidence" value="ECO:0007669"/>
    <property type="project" value="InterPro"/>
</dbReference>
<evidence type="ECO:0000313" key="3">
    <source>
        <dbReference type="EMBL" id="EPS97537.1"/>
    </source>
</evidence>
<feature type="region of interest" description="Disordered" evidence="1">
    <location>
        <begin position="811"/>
        <end position="865"/>
    </location>
</feature>
<dbReference type="InParanoid" id="S8DY28"/>
<proteinExistence type="predicted"/>
<dbReference type="PANTHER" id="PTHR38248">
    <property type="entry name" value="FUNK1 6"/>
    <property type="match status" value="1"/>
</dbReference>
<name>S8DY28_FOMSC</name>
<dbReference type="OrthoDB" id="2791154at2759"/>
<dbReference type="Gene3D" id="1.10.510.10">
    <property type="entry name" value="Transferase(Phosphotransferase) domain 1"/>
    <property type="match status" value="1"/>
</dbReference>
<feature type="region of interest" description="Disordered" evidence="1">
    <location>
        <begin position="382"/>
        <end position="402"/>
    </location>
</feature>
<dbReference type="Pfam" id="PF17667">
    <property type="entry name" value="Pkinase_fungal"/>
    <property type="match status" value="1"/>
</dbReference>
<accession>S8DY28</accession>